<sequence length="101" mass="11835">MRGPAGHWMSCGHPCAEHAVWNPKFCVVTDYQMLLLDKEEVLYMLTQKEHFLMFPTCPYTFRYTLCSYRRRGLTPANPDCCVAPSVFLWRHSFRNSNVISQ</sequence>
<keyword evidence="2" id="KW-1185">Reference proteome</keyword>
<reference evidence="1 2" key="1">
    <citation type="submission" date="2023-09" db="EMBL/GenBank/DDBJ databases">
        <authorList>
            <person name="Wang M."/>
        </authorList>
    </citation>
    <scope>NUCLEOTIDE SEQUENCE [LARGE SCALE GENOMIC DNA]</scope>
    <source>
        <strain evidence="1">GT-2023</strain>
        <tissue evidence="1">Liver</tissue>
    </source>
</reference>
<dbReference type="Proteomes" id="UP001558613">
    <property type="component" value="Unassembled WGS sequence"/>
</dbReference>
<protein>
    <submittedName>
        <fullName evidence="1">Uncharacterized protein</fullName>
    </submittedName>
</protein>
<name>A0ABR3NDM5_9TELE</name>
<evidence type="ECO:0000313" key="1">
    <source>
        <dbReference type="EMBL" id="KAL1275055.1"/>
    </source>
</evidence>
<comment type="caution">
    <text evidence="1">The sequence shown here is derived from an EMBL/GenBank/DDBJ whole genome shotgun (WGS) entry which is preliminary data.</text>
</comment>
<organism evidence="1 2">
    <name type="scientific">Cirrhinus molitorella</name>
    <name type="common">mud carp</name>
    <dbReference type="NCBI Taxonomy" id="172907"/>
    <lineage>
        <taxon>Eukaryota</taxon>
        <taxon>Metazoa</taxon>
        <taxon>Chordata</taxon>
        <taxon>Craniata</taxon>
        <taxon>Vertebrata</taxon>
        <taxon>Euteleostomi</taxon>
        <taxon>Actinopterygii</taxon>
        <taxon>Neopterygii</taxon>
        <taxon>Teleostei</taxon>
        <taxon>Ostariophysi</taxon>
        <taxon>Cypriniformes</taxon>
        <taxon>Cyprinidae</taxon>
        <taxon>Labeoninae</taxon>
        <taxon>Labeonini</taxon>
        <taxon>Cirrhinus</taxon>
    </lineage>
</organism>
<evidence type="ECO:0000313" key="2">
    <source>
        <dbReference type="Proteomes" id="UP001558613"/>
    </source>
</evidence>
<accession>A0ABR3NDM5</accession>
<proteinExistence type="predicted"/>
<dbReference type="EMBL" id="JAYMGO010000005">
    <property type="protein sequence ID" value="KAL1275055.1"/>
    <property type="molecule type" value="Genomic_DNA"/>
</dbReference>
<gene>
    <name evidence="1" type="ORF">QQF64_027869</name>
</gene>